<keyword evidence="1" id="KW-1133">Transmembrane helix</keyword>
<dbReference type="RefSeq" id="WP_179831764.1">
    <property type="nucleotide sequence ID" value="NZ_BMRD01000005.1"/>
</dbReference>
<comment type="caution">
    <text evidence="2">The sequence shown here is derived from an EMBL/GenBank/DDBJ whole genome shotgun (WGS) entry which is preliminary data.</text>
</comment>
<evidence type="ECO:0000313" key="3">
    <source>
        <dbReference type="Proteomes" id="UP000591272"/>
    </source>
</evidence>
<keyword evidence="1" id="KW-0472">Membrane</keyword>
<proteinExistence type="predicted"/>
<keyword evidence="3" id="KW-1185">Reference proteome</keyword>
<organism evidence="2 3">
    <name type="scientific">Actinomadura citrea</name>
    <dbReference type="NCBI Taxonomy" id="46158"/>
    <lineage>
        <taxon>Bacteria</taxon>
        <taxon>Bacillati</taxon>
        <taxon>Actinomycetota</taxon>
        <taxon>Actinomycetes</taxon>
        <taxon>Streptosporangiales</taxon>
        <taxon>Thermomonosporaceae</taxon>
        <taxon>Actinomadura</taxon>
    </lineage>
</organism>
<name>A0A7Y9G5M6_9ACTN</name>
<feature type="transmembrane region" description="Helical" evidence="1">
    <location>
        <begin position="170"/>
        <end position="189"/>
    </location>
</feature>
<dbReference type="Proteomes" id="UP000591272">
    <property type="component" value="Unassembled WGS sequence"/>
</dbReference>
<accession>A0A7Y9G5M6</accession>
<feature type="transmembrane region" description="Helical" evidence="1">
    <location>
        <begin position="34"/>
        <end position="54"/>
    </location>
</feature>
<sequence length="315" mass="31807">MGAALMLGSVVIVGVGFVFTRVLSAPLQGTLGMTVFGGGILVAIALVKDGVQGLDPRKLTPRQRRGMLQHALTSSLMKIGGPIAFAFIGAGPYASITALGSLLAGLPKTTGTGRALRVPIFLAVLIATGALLGDQSVSLLGIGAALAAATHPFNLPSQAKLLGDKRDQGVAQANVICMLVVIPVCFPLAEYLGTPIGDWSWGPTEIVAMVGAGLFATALAAVMQTRAGIYLTKGGMGVWAATAPALQPMVAVALAPALFALFGIATVNPGPVQWVAFGIVTSTSAITARLDAEAAEATAAAKAAAAAEETPTRRD</sequence>
<dbReference type="AlphaFoldDB" id="A0A7Y9G5M6"/>
<feature type="transmembrane region" description="Helical" evidence="1">
    <location>
        <begin position="120"/>
        <end position="149"/>
    </location>
</feature>
<protein>
    <submittedName>
        <fullName evidence="2">Drug/metabolite transporter (DMT)-like permease</fullName>
    </submittedName>
</protein>
<gene>
    <name evidence="2" type="ORF">BJ999_000512</name>
</gene>
<keyword evidence="1" id="KW-0812">Transmembrane</keyword>
<feature type="transmembrane region" description="Helical" evidence="1">
    <location>
        <begin position="75"/>
        <end position="100"/>
    </location>
</feature>
<feature type="transmembrane region" description="Helical" evidence="1">
    <location>
        <begin position="243"/>
        <end position="265"/>
    </location>
</feature>
<evidence type="ECO:0000256" key="1">
    <source>
        <dbReference type="SAM" id="Phobius"/>
    </source>
</evidence>
<reference evidence="2 3" key="1">
    <citation type="submission" date="2020-07" db="EMBL/GenBank/DDBJ databases">
        <title>Sequencing the genomes of 1000 actinobacteria strains.</title>
        <authorList>
            <person name="Klenk H.-P."/>
        </authorList>
    </citation>
    <scope>NUCLEOTIDE SEQUENCE [LARGE SCALE GENOMIC DNA]</scope>
    <source>
        <strain evidence="2 3">DSM 43461</strain>
    </source>
</reference>
<feature type="transmembrane region" description="Helical" evidence="1">
    <location>
        <begin position="201"/>
        <end position="222"/>
    </location>
</feature>
<dbReference type="EMBL" id="JACCBT010000001">
    <property type="protein sequence ID" value="NYE10216.1"/>
    <property type="molecule type" value="Genomic_DNA"/>
</dbReference>
<evidence type="ECO:0000313" key="2">
    <source>
        <dbReference type="EMBL" id="NYE10216.1"/>
    </source>
</evidence>